<dbReference type="InterPro" id="IPR050327">
    <property type="entry name" value="Proton-linked_MCT"/>
</dbReference>
<sequence length="480" mass="52094">MPSAMHLVDSRYAWLMAALSFWAQFWSVIIFRSSGVLLVGLVSDLRIERQEAAWPFEVCTAVNSIQALTAGILVKYWDTRILNIAAAVLASASAIGCFIWTPQVIAKLSSSLHHRLNLSPFDLAGTGSGIVAPANVVVLCRYFEKYRASASGVSFSGAALSSMILPPVLGSLLQKYGLQGTMLIVAALVLNVVASGIALRSTHVYPRPLHAVPTRSDDISSRSSSRDNLAESKLPLSDIFSSEMLLESGLVMSVLARAPDEYRPEVLCSDASAPVLLRVSFGNRCFVLLMVTGIVYGYVFGTYLMTIVDHVSDKASSEQGAILISTMAMGDFCSRLGSGYITDRGFITREQLLIVNFALQGVCYILLTVLGSITSLVMVALIFGLNNGGTITSMPVLLADHLGDQHLPITYGMHRLTMGVSTLARPLLIGYFKDRQGSYNGLYYLIAGFCVFMVILWTIILAAEPIKRMLLRIRRATGAR</sequence>
<evidence type="ECO:0000313" key="4">
    <source>
        <dbReference type="EMBL" id="KAH9370206.1"/>
    </source>
</evidence>
<organism evidence="4 5">
    <name type="scientific">Haemaphysalis longicornis</name>
    <name type="common">Bush tick</name>
    <dbReference type="NCBI Taxonomy" id="44386"/>
    <lineage>
        <taxon>Eukaryota</taxon>
        <taxon>Metazoa</taxon>
        <taxon>Ecdysozoa</taxon>
        <taxon>Arthropoda</taxon>
        <taxon>Chelicerata</taxon>
        <taxon>Arachnida</taxon>
        <taxon>Acari</taxon>
        <taxon>Parasitiformes</taxon>
        <taxon>Ixodida</taxon>
        <taxon>Ixodoidea</taxon>
        <taxon>Ixodidae</taxon>
        <taxon>Haemaphysalinae</taxon>
        <taxon>Haemaphysalis</taxon>
    </lineage>
</organism>
<feature type="transmembrane region" description="Helical" evidence="2">
    <location>
        <begin position="81"/>
        <end position="101"/>
    </location>
</feature>
<feature type="domain" description="Major facilitator superfamily (MFS) profile" evidence="3">
    <location>
        <begin position="285"/>
        <end position="480"/>
    </location>
</feature>
<feature type="transmembrane region" description="Helical" evidence="2">
    <location>
        <begin position="320"/>
        <end position="341"/>
    </location>
</feature>
<feature type="transmembrane region" description="Helical" evidence="2">
    <location>
        <begin position="152"/>
        <end position="170"/>
    </location>
</feature>
<feature type="transmembrane region" description="Helical" evidence="2">
    <location>
        <begin position="176"/>
        <end position="199"/>
    </location>
</feature>
<evidence type="ECO:0000259" key="3">
    <source>
        <dbReference type="PROSITE" id="PS50850"/>
    </source>
</evidence>
<keyword evidence="2" id="KW-1133">Transmembrane helix</keyword>
<dbReference type="PANTHER" id="PTHR11360:SF303">
    <property type="entry name" value="MAJOR FACILITATOR SUPERFAMILY (MFS) PROFILE DOMAIN-CONTAINING PROTEIN"/>
    <property type="match status" value="1"/>
</dbReference>
<dbReference type="InterPro" id="IPR020846">
    <property type="entry name" value="MFS_dom"/>
</dbReference>
<dbReference type="GO" id="GO:0016020">
    <property type="term" value="C:membrane"/>
    <property type="evidence" value="ECO:0007669"/>
    <property type="project" value="UniProtKB-SubCell"/>
</dbReference>
<protein>
    <recommendedName>
        <fullName evidence="3">Major facilitator superfamily (MFS) profile domain-containing protein</fullName>
    </recommendedName>
</protein>
<keyword evidence="5" id="KW-1185">Reference proteome</keyword>
<gene>
    <name evidence="4" type="ORF">HPB48_019359</name>
</gene>
<feature type="transmembrane region" description="Helical" evidence="2">
    <location>
        <begin position="286"/>
        <end position="308"/>
    </location>
</feature>
<feature type="transmembrane region" description="Helical" evidence="2">
    <location>
        <begin position="121"/>
        <end position="140"/>
    </location>
</feature>
<dbReference type="Gene3D" id="1.20.1250.20">
    <property type="entry name" value="MFS general substrate transporter like domains"/>
    <property type="match status" value="2"/>
</dbReference>
<dbReference type="EMBL" id="JABSTR010000005">
    <property type="protein sequence ID" value="KAH9370206.1"/>
    <property type="molecule type" value="Genomic_DNA"/>
</dbReference>
<dbReference type="PROSITE" id="PS50850">
    <property type="entry name" value="MFS"/>
    <property type="match status" value="1"/>
</dbReference>
<feature type="transmembrane region" description="Helical" evidence="2">
    <location>
        <begin position="362"/>
        <end position="385"/>
    </location>
</feature>
<accession>A0A9J6FVP1</accession>
<name>A0A9J6FVP1_HAELO</name>
<keyword evidence="2" id="KW-0812">Transmembrane</keyword>
<feature type="transmembrane region" description="Helical" evidence="2">
    <location>
        <begin position="12"/>
        <end position="32"/>
    </location>
</feature>
<feature type="transmembrane region" description="Helical" evidence="2">
    <location>
        <begin position="442"/>
        <end position="463"/>
    </location>
</feature>
<keyword evidence="2" id="KW-0472">Membrane</keyword>
<dbReference type="InterPro" id="IPR036259">
    <property type="entry name" value="MFS_trans_sf"/>
</dbReference>
<dbReference type="SUPFAM" id="SSF103473">
    <property type="entry name" value="MFS general substrate transporter"/>
    <property type="match status" value="1"/>
</dbReference>
<dbReference type="Pfam" id="PF07690">
    <property type="entry name" value="MFS_1"/>
    <property type="match status" value="1"/>
</dbReference>
<reference evidence="4 5" key="1">
    <citation type="journal article" date="2020" name="Cell">
        <title>Large-Scale Comparative Analyses of Tick Genomes Elucidate Their Genetic Diversity and Vector Capacities.</title>
        <authorList>
            <consortium name="Tick Genome and Microbiome Consortium (TIGMIC)"/>
            <person name="Jia N."/>
            <person name="Wang J."/>
            <person name="Shi W."/>
            <person name="Du L."/>
            <person name="Sun Y."/>
            <person name="Zhan W."/>
            <person name="Jiang J.F."/>
            <person name="Wang Q."/>
            <person name="Zhang B."/>
            <person name="Ji P."/>
            <person name="Bell-Sakyi L."/>
            <person name="Cui X.M."/>
            <person name="Yuan T.T."/>
            <person name="Jiang B.G."/>
            <person name="Yang W.F."/>
            <person name="Lam T.T."/>
            <person name="Chang Q.C."/>
            <person name="Ding S.J."/>
            <person name="Wang X.J."/>
            <person name="Zhu J.G."/>
            <person name="Ruan X.D."/>
            <person name="Zhao L."/>
            <person name="Wei J.T."/>
            <person name="Ye R.Z."/>
            <person name="Que T.C."/>
            <person name="Du C.H."/>
            <person name="Zhou Y.H."/>
            <person name="Cheng J.X."/>
            <person name="Dai P.F."/>
            <person name="Guo W.B."/>
            <person name="Han X.H."/>
            <person name="Huang E.J."/>
            <person name="Li L.F."/>
            <person name="Wei W."/>
            <person name="Gao Y.C."/>
            <person name="Liu J.Z."/>
            <person name="Shao H.Z."/>
            <person name="Wang X."/>
            <person name="Wang C.C."/>
            <person name="Yang T.C."/>
            <person name="Huo Q.B."/>
            <person name="Li W."/>
            <person name="Chen H.Y."/>
            <person name="Chen S.E."/>
            <person name="Zhou L.G."/>
            <person name="Ni X.B."/>
            <person name="Tian J.H."/>
            <person name="Sheng Y."/>
            <person name="Liu T."/>
            <person name="Pan Y.S."/>
            <person name="Xia L.Y."/>
            <person name="Li J."/>
            <person name="Zhao F."/>
            <person name="Cao W.C."/>
        </authorList>
    </citation>
    <scope>NUCLEOTIDE SEQUENCE [LARGE SCALE GENOMIC DNA]</scope>
    <source>
        <strain evidence="4">HaeL-2018</strain>
    </source>
</reference>
<dbReference type="OMA" id="EAAWPFE"/>
<dbReference type="InterPro" id="IPR011701">
    <property type="entry name" value="MFS"/>
</dbReference>
<dbReference type="AlphaFoldDB" id="A0A9J6FVP1"/>
<dbReference type="OrthoDB" id="2213137at2759"/>
<dbReference type="Proteomes" id="UP000821853">
    <property type="component" value="Chromosome 3"/>
</dbReference>
<comment type="caution">
    <text evidence="4">The sequence shown here is derived from an EMBL/GenBank/DDBJ whole genome shotgun (WGS) entry which is preliminary data.</text>
</comment>
<dbReference type="VEuPathDB" id="VectorBase:HLOH_060253"/>
<evidence type="ECO:0000256" key="2">
    <source>
        <dbReference type="SAM" id="Phobius"/>
    </source>
</evidence>
<evidence type="ECO:0000256" key="1">
    <source>
        <dbReference type="ARBA" id="ARBA00004141"/>
    </source>
</evidence>
<dbReference type="PANTHER" id="PTHR11360">
    <property type="entry name" value="MONOCARBOXYLATE TRANSPORTER"/>
    <property type="match status" value="1"/>
</dbReference>
<dbReference type="GO" id="GO:0008028">
    <property type="term" value="F:monocarboxylic acid transmembrane transporter activity"/>
    <property type="evidence" value="ECO:0007669"/>
    <property type="project" value="TreeGrafter"/>
</dbReference>
<evidence type="ECO:0000313" key="5">
    <source>
        <dbReference type="Proteomes" id="UP000821853"/>
    </source>
</evidence>
<proteinExistence type="predicted"/>
<comment type="subcellular location">
    <subcellularLocation>
        <location evidence="1">Membrane</location>
        <topology evidence="1">Multi-pass membrane protein</topology>
    </subcellularLocation>
</comment>